<evidence type="ECO:0000313" key="1">
    <source>
        <dbReference type="EMBL" id="KDQ61751.1"/>
    </source>
</evidence>
<reference evidence="2" key="1">
    <citation type="journal article" date="2014" name="Proc. Natl. Acad. Sci. U.S.A.">
        <title>Extensive sampling of basidiomycete genomes demonstrates inadequacy of the white-rot/brown-rot paradigm for wood decay fungi.</title>
        <authorList>
            <person name="Riley R."/>
            <person name="Salamov A.A."/>
            <person name="Brown D.W."/>
            <person name="Nagy L.G."/>
            <person name="Floudas D."/>
            <person name="Held B.W."/>
            <person name="Levasseur A."/>
            <person name="Lombard V."/>
            <person name="Morin E."/>
            <person name="Otillar R."/>
            <person name="Lindquist E.A."/>
            <person name="Sun H."/>
            <person name="LaButti K.M."/>
            <person name="Schmutz J."/>
            <person name="Jabbour D."/>
            <person name="Luo H."/>
            <person name="Baker S.E."/>
            <person name="Pisabarro A.G."/>
            <person name="Walton J.D."/>
            <person name="Blanchette R.A."/>
            <person name="Henrissat B."/>
            <person name="Martin F."/>
            <person name="Cullen D."/>
            <person name="Hibbett D.S."/>
            <person name="Grigoriev I.V."/>
        </authorList>
    </citation>
    <scope>NUCLEOTIDE SEQUENCE [LARGE SCALE GENOMIC DNA]</scope>
    <source>
        <strain evidence="2">MUCL 33604</strain>
    </source>
</reference>
<keyword evidence="2" id="KW-1185">Reference proteome</keyword>
<sequence length="297" mass="33795">MASVTYDTFKTSKALAPEVDHARQRRSVLRGRMRALRSFPWSRGICLTPSSLVDWFNSVDSTSDTLNHIMFMPMLCEYVKRLDEWEVSPGAKPGFLDHKHINKYWRVLGMEMSEGYPSWSSLPTESVGYFSTIIMRYKLLDVFADVLNLESGVNLPSCEQSPIDWNLSPDKLRMIMKRLGDWTRCVHNAVRLYDIQPSSSSSVASGAVNRILPTLHSAKLDLPLVPESELHYSPASLPVVEPSRDIVVWTEKAVVKYNACTLTKVRSRGSMIQRHQIVQNIEMAAWVINSYCLVRNI</sequence>
<protein>
    <submittedName>
        <fullName evidence="1">Uncharacterized protein</fullName>
    </submittedName>
</protein>
<dbReference type="HOGENOM" id="CLU_937091_0_0_1"/>
<dbReference type="InParanoid" id="A0A067QGL5"/>
<dbReference type="AlphaFoldDB" id="A0A067QGL5"/>
<dbReference type="Proteomes" id="UP000027265">
    <property type="component" value="Unassembled WGS sequence"/>
</dbReference>
<organism evidence="1 2">
    <name type="scientific">Jaapia argillacea MUCL 33604</name>
    <dbReference type="NCBI Taxonomy" id="933084"/>
    <lineage>
        <taxon>Eukaryota</taxon>
        <taxon>Fungi</taxon>
        <taxon>Dikarya</taxon>
        <taxon>Basidiomycota</taxon>
        <taxon>Agaricomycotina</taxon>
        <taxon>Agaricomycetes</taxon>
        <taxon>Agaricomycetidae</taxon>
        <taxon>Jaapiales</taxon>
        <taxon>Jaapiaceae</taxon>
        <taxon>Jaapia</taxon>
    </lineage>
</organism>
<name>A0A067QGL5_9AGAM</name>
<evidence type="ECO:0000313" key="2">
    <source>
        <dbReference type="Proteomes" id="UP000027265"/>
    </source>
</evidence>
<gene>
    <name evidence="1" type="ORF">JAAARDRAFT_520877</name>
</gene>
<proteinExistence type="predicted"/>
<accession>A0A067QGL5</accession>
<dbReference type="EMBL" id="KL197712">
    <property type="protein sequence ID" value="KDQ61751.1"/>
    <property type="molecule type" value="Genomic_DNA"/>
</dbReference>